<dbReference type="InterPro" id="IPR005135">
    <property type="entry name" value="Endo/exonuclease/phosphatase"/>
</dbReference>
<evidence type="ECO:0000313" key="3">
    <source>
        <dbReference type="EMBL" id="MBB1520930.1"/>
    </source>
</evidence>
<dbReference type="Pfam" id="PF03372">
    <property type="entry name" value="Exo_endo_phos"/>
    <property type="match status" value="1"/>
</dbReference>
<dbReference type="Proteomes" id="UP000581189">
    <property type="component" value="Unassembled WGS sequence"/>
</dbReference>
<dbReference type="GO" id="GO:0004519">
    <property type="term" value="F:endonuclease activity"/>
    <property type="evidence" value="ECO:0007669"/>
    <property type="project" value="UniProtKB-KW"/>
</dbReference>
<keyword evidence="4" id="KW-1185">Reference proteome</keyword>
<name>A0A7W4H4V4_9GAMM</name>
<accession>A0A7W4H4V4</accession>
<keyword evidence="3" id="KW-0378">Hydrolase</keyword>
<evidence type="ECO:0000256" key="1">
    <source>
        <dbReference type="SAM" id="Phobius"/>
    </source>
</evidence>
<gene>
    <name evidence="3" type="ORF">H3H45_16925</name>
</gene>
<keyword evidence="3" id="KW-0255">Endonuclease</keyword>
<keyword evidence="3" id="KW-0269">Exonuclease</keyword>
<keyword evidence="1" id="KW-0472">Membrane</keyword>
<organism evidence="3 4">
    <name type="scientific">Aquipseudomonas guryensis</name>
    <dbReference type="NCBI Taxonomy" id="2759165"/>
    <lineage>
        <taxon>Bacteria</taxon>
        <taxon>Pseudomonadati</taxon>
        <taxon>Pseudomonadota</taxon>
        <taxon>Gammaproteobacteria</taxon>
        <taxon>Pseudomonadales</taxon>
        <taxon>Pseudomonadaceae</taxon>
        <taxon>Aquipseudomonas</taxon>
    </lineage>
</organism>
<dbReference type="GO" id="GO:0004527">
    <property type="term" value="F:exonuclease activity"/>
    <property type="evidence" value="ECO:0007669"/>
    <property type="project" value="UniProtKB-KW"/>
</dbReference>
<protein>
    <submittedName>
        <fullName evidence="3">Endonuclease/exonuclease/phosphatase family protein</fullName>
    </submittedName>
</protein>
<dbReference type="AlphaFoldDB" id="A0A7W4H4V4"/>
<feature type="domain" description="Endonuclease/exonuclease/phosphatase" evidence="2">
    <location>
        <begin position="97"/>
        <end position="294"/>
    </location>
</feature>
<feature type="transmembrane region" description="Helical" evidence="1">
    <location>
        <begin position="45"/>
        <end position="62"/>
    </location>
</feature>
<comment type="caution">
    <text evidence="3">The sequence shown here is derived from an EMBL/GenBank/DDBJ whole genome shotgun (WGS) entry which is preliminary data.</text>
</comment>
<proteinExistence type="predicted"/>
<keyword evidence="1" id="KW-1133">Transmembrane helix</keyword>
<dbReference type="RefSeq" id="WP_182834866.1">
    <property type="nucleotide sequence ID" value="NZ_JACJFN010000004.1"/>
</dbReference>
<dbReference type="SUPFAM" id="SSF56219">
    <property type="entry name" value="DNase I-like"/>
    <property type="match status" value="1"/>
</dbReference>
<sequence length="322" mass="34750">MSRLNAYLWLLTTPSLLGLLLPLLSNALAGTSGTLPWLLDLASHWQWLFLTGLVSAALLGAWRDRRWLLPLLATPLPWLSAAPELPTGTGGPELRVASANVHLDSSDTARLAAWLLQAQPDLLVLLEVSPAYAKALQQLPGYPHRLIHADSSPFGIALLSRLPLTHSRVEMDDQGIPHLRAQLRLAGCNVSMSAFHPMPPLSPDFHARRDARLRELLQSSGAQPALLAGDLNATPWSSAFAGQDAHGWRRASGLAPTWPSLGAGVMGIPIDHVLATRHWHLLGQERSPRIGSDHLPVLVRLGLASCQNDEAPDEAGALLSNQ</sequence>
<evidence type="ECO:0000259" key="2">
    <source>
        <dbReference type="Pfam" id="PF03372"/>
    </source>
</evidence>
<dbReference type="EMBL" id="JACJFN010000004">
    <property type="protein sequence ID" value="MBB1520930.1"/>
    <property type="molecule type" value="Genomic_DNA"/>
</dbReference>
<keyword evidence="3" id="KW-0540">Nuclease</keyword>
<evidence type="ECO:0000313" key="4">
    <source>
        <dbReference type="Proteomes" id="UP000581189"/>
    </source>
</evidence>
<keyword evidence="1" id="KW-0812">Transmembrane</keyword>
<dbReference type="InterPro" id="IPR036691">
    <property type="entry name" value="Endo/exonu/phosph_ase_sf"/>
</dbReference>
<dbReference type="Gene3D" id="3.60.10.10">
    <property type="entry name" value="Endonuclease/exonuclease/phosphatase"/>
    <property type="match status" value="1"/>
</dbReference>
<reference evidence="3 4" key="1">
    <citation type="submission" date="2020-08" db="EMBL/GenBank/DDBJ databases">
        <authorList>
            <person name="Kim C.M."/>
        </authorList>
    </citation>
    <scope>NUCLEOTIDE SEQUENCE [LARGE SCALE GENOMIC DNA]</scope>
    <source>
        <strain evidence="3 4">SR9</strain>
    </source>
</reference>